<dbReference type="Pfam" id="PF00106">
    <property type="entry name" value="adh_short"/>
    <property type="match status" value="1"/>
</dbReference>
<dbReference type="EMBL" id="VNKQ01000018">
    <property type="protein sequence ID" value="KAG0645468.1"/>
    <property type="molecule type" value="Genomic_DNA"/>
</dbReference>
<dbReference type="OrthoDB" id="1933717at2759"/>
<keyword evidence="3" id="KW-1185">Reference proteome</keyword>
<dbReference type="InterPro" id="IPR036291">
    <property type="entry name" value="NAD(P)-bd_dom_sf"/>
</dbReference>
<dbReference type="AlphaFoldDB" id="A0A9P6VDQ9"/>
<protein>
    <submittedName>
        <fullName evidence="2">Short-chain dehydrogenase reductase</fullName>
    </submittedName>
</protein>
<dbReference type="GO" id="GO:0005737">
    <property type="term" value="C:cytoplasm"/>
    <property type="evidence" value="ECO:0007669"/>
    <property type="project" value="TreeGrafter"/>
</dbReference>
<evidence type="ECO:0000313" key="2">
    <source>
        <dbReference type="EMBL" id="KAG0645468.1"/>
    </source>
</evidence>
<comment type="similarity">
    <text evidence="1">Belongs to the short-chain dehydrogenases/reductases (SDR) family.</text>
</comment>
<reference evidence="2" key="1">
    <citation type="submission" date="2019-07" db="EMBL/GenBank/DDBJ databases">
        <title>Hyphodiscus hymeniophilus genome sequencing and assembly.</title>
        <authorList>
            <person name="Kramer G."/>
            <person name="Nodwell J."/>
        </authorList>
    </citation>
    <scope>NUCLEOTIDE SEQUENCE</scope>
    <source>
        <strain evidence="2">ATCC 34498</strain>
    </source>
</reference>
<organism evidence="2 3">
    <name type="scientific">Hyphodiscus hymeniophilus</name>
    <dbReference type="NCBI Taxonomy" id="353542"/>
    <lineage>
        <taxon>Eukaryota</taxon>
        <taxon>Fungi</taxon>
        <taxon>Dikarya</taxon>
        <taxon>Ascomycota</taxon>
        <taxon>Pezizomycotina</taxon>
        <taxon>Leotiomycetes</taxon>
        <taxon>Helotiales</taxon>
        <taxon>Hyphodiscaceae</taxon>
        <taxon>Hyphodiscus</taxon>
    </lineage>
</organism>
<sequence>MASPKIVLVTGGNGGIGYETVKALLQSEKPYHVLLGTRSVEKGKLAIDELHKECPGLTNTVDLIQVDLNSDESIEKAFEQVMASHGYLDILINNAGATWDIEFLAGKVTLRECFNKAYDVNVAGTNVMTWTFIPLLLKSADPRLIFVAGLSNINQAAESYFPTPSQPAGWPKKIHFETIGYRCSKTALNMLMLDWNHKLKEDGVKVWAVGPGFLATNLGNMKEKAVEMGCGPASIGGDMLKSVVEGKFDAHVGKLVDKEGPKPF</sequence>
<name>A0A9P6VDQ9_9HELO</name>
<evidence type="ECO:0000313" key="3">
    <source>
        <dbReference type="Proteomes" id="UP000785200"/>
    </source>
</evidence>
<dbReference type="PANTHER" id="PTHR43544">
    <property type="entry name" value="SHORT-CHAIN DEHYDROGENASE/REDUCTASE"/>
    <property type="match status" value="1"/>
</dbReference>
<dbReference type="GO" id="GO:0016491">
    <property type="term" value="F:oxidoreductase activity"/>
    <property type="evidence" value="ECO:0007669"/>
    <property type="project" value="TreeGrafter"/>
</dbReference>
<dbReference type="InterPro" id="IPR051468">
    <property type="entry name" value="Fungal_SecMetab_SDRs"/>
</dbReference>
<comment type="caution">
    <text evidence="2">The sequence shown here is derived from an EMBL/GenBank/DDBJ whole genome shotgun (WGS) entry which is preliminary data.</text>
</comment>
<evidence type="ECO:0000256" key="1">
    <source>
        <dbReference type="ARBA" id="ARBA00006484"/>
    </source>
</evidence>
<dbReference type="PANTHER" id="PTHR43544:SF32">
    <property type="entry name" value="CHAIN DEHYDROGENASE, PUTATIVE (AFU_ORTHOLOGUE AFUA_5G01530)-RELATED"/>
    <property type="match status" value="1"/>
</dbReference>
<dbReference type="GO" id="GO:0019748">
    <property type="term" value="P:secondary metabolic process"/>
    <property type="evidence" value="ECO:0007669"/>
    <property type="project" value="TreeGrafter"/>
</dbReference>
<accession>A0A9P6VDQ9</accession>
<dbReference type="Gene3D" id="3.40.50.720">
    <property type="entry name" value="NAD(P)-binding Rossmann-like Domain"/>
    <property type="match status" value="1"/>
</dbReference>
<gene>
    <name evidence="2" type="ORF">D0Z07_8726</name>
</gene>
<dbReference type="Proteomes" id="UP000785200">
    <property type="component" value="Unassembled WGS sequence"/>
</dbReference>
<dbReference type="SUPFAM" id="SSF51735">
    <property type="entry name" value="NAD(P)-binding Rossmann-fold domains"/>
    <property type="match status" value="1"/>
</dbReference>
<proteinExistence type="inferred from homology"/>
<dbReference type="PRINTS" id="PR00081">
    <property type="entry name" value="GDHRDH"/>
</dbReference>
<dbReference type="InterPro" id="IPR002347">
    <property type="entry name" value="SDR_fam"/>
</dbReference>